<evidence type="ECO:0000313" key="3">
    <source>
        <dbReference type="Proteomes" id="UP000674425"/>
    </source>
</evidence>
<feature type="transmembrane region" description="Helical" evidence="1">
    <location>
        <begin position="51"/>
        <end position="70"/>
    </location>
</feature>
<accession>A0ABM8R1E3</accession>
<name>A0ABM8R1E3_9BURK</name>
<gene>
    <name evidence="2" type="ORF">R69658_01641</name>
</gene>
<dbReference type="Proteomes" id="UP000674425">
    <property type="component" value="Unassembled WGS sequence"/>
</dbReference>
<keyword evidence="3" id="KW-1185">Reference proteome</keyword>
<dbReference type="EMBL" id="CAJNAU010000010">
    <property type="protein sequence ID" value="CAE6727237.1"/>
    <property type="molecule type" value="Genomic_DNA"/>
</dbReference>
<proteinExistence type="predicted"/>
<keyword evidence="1" id="KW-0472">Membrane</keyword>
<keyword evidence="1" id="KW-1133">Transmembrane helix</keyword>
<comment type="caution">
    <text evidence="2">The sequence shown here is derived from an EMBL/GenBank/DDBJ whole genome shotgun (WGS) entry which is preliminary data.</text>
</comment>
<protein>
    <submittedName>
        <fullName evidence="2">Uncharacterized protein</fullName>
    </submittedName>
</protein>
<reference evidence="2 3" key="1">
    <citation type="submission" date="2021-02" db="EMBL/GenBank/DDBJ databases">
        <authorList>
            <person name="Vanwijnsberghe S."/>
        </authorList>
    </citation>
    <scope>NUCLEOTIDE SEQUENCE [LARGE SCALE GENOMIC DNA]</scope>
    <source>
        <strain evidence="2 3">R-69658</strain>
    </source>
</reference>
<dbReference type="RefSeq" id="WP_200618737.1">
    <property type="nucleotide sequence ID" value="NZ_CAJNAU010000010.1"/>
</dbReference>
<sequence>MSELTTFSGAAKGLARNPLGIIALFILLVYGLAALTLGINQSLAIAAQMTLVWFLVVFPFGVLGMFGWLVSKHHEKLYAPADYKSDEGFLVGVQARARRTAEIQAQQEELKANLRQKVLASDVGQDGSENLADQLAEEVERSTTFTVDARAFLGNGDALYTLPIAAFETLDELNDEIYFKISAKVKPYEYGYSWVLQNKTTGAIIRNARMITDSPAGRPIADNRSLGEVGIKAGALLEVADPPKGLIRRLS</sequence>
<organism evidence="2 3">
    <name type="scientific">Paraburkholderia aspalathi</name>
    <dbReference type="NCBI Taxonomy" id="1324617"/>
    <lineage>
        <taxon>Bacteria</taxon>
        <taxon>Pseudomonadati</taxon>
        <taxon>Pseudomonadota</taxon>
        <taxon>Betaproteobacteria</taxon>
        <taxon>Burkholderiales</taxon>
        <taxon>Burkholderiaceae</taxon>
        <taxon>Paraburkholderia</taxon>
    </lineage>
</organism>
<keyword evidence="1" id="KW-0812">Transmembrane</keyword>
<evidence type="ECO:0000256" key="1">
    <source>
        <dbReference type="SAM" id="Phobius"/>
    </source>
</evidence>
<evidence type="ECO:0000313" key="2">
    <source>
        <dbReference type="EMBL" id="CAE6727237.1"/>
    </source>
</evidence>
<feature type="transmembrane region" description="Helical" evidence="1">
    <location>
        <begin position="20"/>
        <end position="39"/>
    </location>
</feature>